<dbReference type="EMBL" id="MAQA01000025">
    <property type="protein sequence ID" value="OCI30979.1"/>
    <property type="molecule type" value="Genomic_DNA"/>
</dbReference>
<dbReference type="EMBL" id="LRIE01000078">
    <property type="protein sequence ID" value="KZM34596.1"/>
    <property type="molecule type" value="Genomic_DNA"/>
</dbReference>
<comment type="caution">
    <text evidence="1">The sequence shown here is derived from an EMBL/GenBank/DDBJ whole genome shotgun (WGS) entry which is preliminary data.</text>
</comment>
<dbReference type="PATRIC" id="fig|43678.3.peg.2753"/>
<evidence type="ECO:0000313" key="3">
    <source>
        <dbReference type="Proteomes" id="UP000076447"/>
    </source>
</evidence>
<protein>
    <submittedName>
        <fullName evidence="1">Uncharacterized protein</fullName>
    </submittedName>
</protein>
<evidence type="ECO:0000313" key="1">
    <source>
        <dbReference type="EMBL" id="KZM34596.1"/>
    </source>
</evidence>
<evidence type="ECO:0000313" key="4">
    <source>
        <dbReference type="Proteomes" id="UP000093412"/>
    </source>
</evidence>
<dbReference type="Proteomes" id="UP000076447">
    <property type="component" value="Unassembled WGS sequence"/>
</dbReference>
<dbReference type="RefSeq" id="WP_056649477.1">
    <property type="nucleotide sequence ID" value="NZ_JBEPRG010000015.1"/>
</dbReference>
<dbReference type="Proteomes" id="UP000093412">
    <property type="component" value="Unassembled WGS sequence"/>
</dbReference>
<proteinExistence type="predicted"/>
<dbReference type="OrthoDB" id="5144122at2"/>
<keyword evidence="4" id="KW-1185">Reference proteome</keyword>
<dbReference type="STRING" id="43678.OJAG_26310"/>
<gene>
    <name evidence="2" type="ORF">OERS_23240</name>
    <name evidence="1" type="ORF">OJAG_26310</name>
</gene>
<reference evidence="2 4" key="2">
    <citation type="submission" date="2016-06" db="EMBL/GenBank/DDBJ databases">
        <title>Genome sequence of Oerskovia enterophila DSM 43852.</title>
        <authorList>
            <person name="Poehlein A."/>
            <person name="Jag V."/>
            <person name="Bengelsdorf F.R."/>
            <person name="Daniel R."/>
            <person name="Duerre P."/>
        </authorList>
    </citation>
    <scope>NUCLEOTIDE SEQUENCE [LARGE SCALE GENOMIC DNA]</scope>
    <source>
        <strain evidence="2 4">DSM 43852</strain>
    </source>
</reference>
<dbReference type="AlphaFoldDB" id="A0A163QW03"/>
<name>A0A163QW03_9CELL</name>
<accession>A0A163QW03</accession>
<evidence type="ECO:0000313" key="2">
    <source>
        <dbReference type="EMBL" id="OCI30979.1"/>
    </source>
</evidence>
<sequence>MHKPDEPAGAHESWEQIVARFARFSGVVGEITDPLTWGLDLEEETVTGTGDDRDPTEERFLRAYVSFVGEAVDVETLRVGTDDPEQIDDIVRAALSGALASPLHSDVPEGAEGPTGADFADAYQDYRSAMRAIVEEVDLAALQRTAFVLDDVSHPCVRVAVRGTVAVYVPVGDRAVIVSGPTDLVDRLDISTAPIRNLLHGDDGPRF</sequence>
<reference evidence="1 3" key="1">
    <citation type="submission" date="2016-01" db="EMBL/GenBank/DDBJ databases">
        <title>Genome sequence of Oerskovia enterophila VJag, an agar and cellulose degrading bacterium.</title>
        <authorList>
            <person name="Poehlein A."/>
            <person name="Jag V."/>
            <person name="Bengelsdorf F."/>
            <person name="Duerre P."/>
            <person name="Daniel R."/>
        </authorList>
    </citation>
    <scope>NUCLEOTIDE SEQUENCE [LARGE SCALE GENOMIC DNA]</scope>
    <source>
        <strain evidence="1 3">VJag</strain>
    </source>
</reference>
<organism evidence="1 3">
    <name type="scientific">Oerskovia enterophila</name>
    <dbReference type="NCBI Taxonomy" id="43678"/>
    <lineage>
        <taxon>Bacteria</taxon>
        <taxon>Bacillati</taxon>
        <taxon>Actinomycetota</taxon>
        <taxon>Actinomycetes</taxon>
        <taxon>Micrococcales</taxon>
        <taxon>Cellulomonadaceae</taxon>
        <taxon>Oerskovia</taxon>
    </lineage>
</organism>